<dbReference type="PANTHER" id="PTHR24252">
    <property type="entry name" value="ACROSIN-RELATED"/>
    <property type="match status" value="1"/>
</dbReference>
<feature type="active site" description="Charge relay system" evidence="7">
    <location>
        <position position="1597"/>
    </location>
</feature>
<feature type="non-terminal residue" evidence="12">
    <location>
        <position position="1"/>
    </location>
</feature>
<dbReference type="CDD" id="cd07473">
    <property type="entry name" value="Peptidases_S8_Subtilisin_like"/>
    <property type="match status" value="1"/>
</dbReference>
<dbReference type="Proteomes" id="UP001152797">
    <property type="component" value="Unassembled WGS sequence"/>
</dbReference>
<dbReference type="InterPro" id="IPR023827">
    <property type="entry name" value="Peptidase_S8_Asp-AS"/>
</dbReference>
<dbReference type="SUPFAM" id="SSF49265">
    <property type="entry name" value="Fibronectin type III"/>
    <property type="match status" value="1"/>
</dbReference>
<dbReference type="SUPFAM" id="SSF52743">
    <property type="entry name" value="Subtilisin-like"/>
    <property type="match status" value="1"/>
</dbReference>
<dbReference type="EC" id="3.4.21.62" evidence="6"/>
<dbReference type="PROSITE" id="PS00134">
    <property type="entry name" value="TRYPSIN_HIS"/>
    <property type="match status" value="1"/>
</dbReference>
<dbReference type="Gene3D" id="2.60.40.10">
    <property type="entry name" value="Immunoglobulins"/>
    <property type="match status" value="2"/>
</dbReference>
<dbReference type="PROSITE" id="PS50240">
    <property type="entry name" value="TRYPSIN_DOM"/>
    <property type="match status" value="1"/>
</dbReference>
<dbReference type="PROSITE" id="PS00136">
    <property type="entry name" value="SUBTILASE_ASP"/>
    <property type="match status" value="1"/>
</dbReference>
<keyword evidence="4" id="KW-1015">Disulfide bond</keyword>
<evidence type="ECO:0000256" key="5">
    <source>
        <dbReference type="ARBA" id="ARBA00023529"/>
    </source>
</evidence>
<dbReference type="SMART" id="SM00060">
    <property type="entry name" value="FN3"/>
    <property type="match status" value="2"/>
</dbReference>
<dbReference type="InterPro" id="IPR023828">
    <property type="entry name" value="Peptidase_S8_Ser-AS"/>
</dbReference>
<dbReference type="InterPro" id="IPR009003">
    <property type="entry name" value="Peptidase_S1_PA"/>
</dbReference>
<dbReference type="CDD" id="cd00063">
    <property type="entry name" value="FN3"/>
    <property type="match status" value="2"/>
</dbReference>
<evidence type="ECO:0000256" key="1">
    <source>
        <dbReference type="ARBA" id="ARBA00022670"/>
    </source>
</evidence>
<dbReference type="EMBL" id="CAMXCT020004079">
    <property type="protein sequence ID" value="CAL1160948.1"/>
    <property type="molecule type" value="Genomic_DNA"/>
</dbReference>
<evidence type="ECO:0000256" key="6">
    <source>
        <dbReference type="ARBA" id="ARBA00023619"/>
    </source>
</evidence>
<protein>
    <recommendedName>
        <fullName evidence="6">subtilisin</fullName>
        <ecNumber evidence="6">3.4.21.62</ecNumber>
    </recommendedName>
</protein>
<dbReference type="InterPro" id="IPR033116">
    <property type="entry name" value="TRYPSIN_SER"/>
</dbReference>
<dbReference type="PANTHER" id="PTHR24252:SF7">
    <property type="entry name" value="HYALIN"/>
    <property type="match status" value="1"/>
</dbReference>
<dbReference type="PROSITE" id="PS51892">
    <property type="entry name" value="SUBTILASE"/>
    <property type="match status" value="1"/>
</dbReference>
<feature type="region of interest" description="Disordered" evidence="9">
    <location>
        <begin position="1338"/>
        <end position="1357"/>
    </location>
</feature>
<evidence type="ECO:0000256" key="8">
    <source>
        <dbReference type="RuleBase" id="RU003355"/>
    </source>
</evidence>
<dbReference type="InterPro" id="IPR043504">
    <property type="entry name" value="Peptidase_S1_PA_chymotrypsin"/>
</dbReference>
<dbReference type="Pfam" id="PF00082">
    <property type="entry name" value="Peptidase_S8"/>
    <property type="match status" value="1"/>
</dbReference>
<dbReference type="EMBL" id="CAMXCT010004079">
    <property type="protein sequence ID" value="CAI4007573.1"/>
    <property type="molecule type" value="Genomic_DNA"/>
</dbReference>
<evidence type="ECO:0000256" key="2">
    <source>
        <dbReference type="ARBA" id="ARBA00022801"/>
    </source>
</evidence>
<proteinExistence type="inferred from homology"/>
<dbReference type="InterPro" id="IPR022398">
    <property type="entry name" value="Peptidase_S8_His-AS"/>
</dbReference>
<feature type="domain" description="Fibronectin type-III" evidence="11">
    <location>
        <begin position="2290"/>
        <end position="2390"/>
    </location>
</feature>
<dbReference type="PRINTS" id="PR00723">
    <property type="entry name" value="SUBTILISIN"/>
</dbReference>
<reference evidence="13 14" key="2">
    <citation type="submission" date="2024-05" db="EMBL/GenBank/DDBJ databases">
        <authorList>
            <person name="Chen Y."/>
            <person name="Shah S."/>
            <person name="Dougan E. K."/>
            <person name="Thang M."/>
            <person name="Chan C."/>
        </authorList>
    </citation>
    <scope>NUCLEOTIDE SEQUENCE [LARGE SCALE GENOMIC DNA]</scope>
</reference>
<dbReference type="InterPro" id="IPR001254">
    <property type="entry name" value="Trypsin_dom"/>
</dbReference>
<evidence type="ECO:0000259" key="10">
    <source>
        <dbReference type="PROSITE" id="PS50240"/>
    </source>
</evidence>
<dbReference type="InterPro" id="IPR003961">
    <property type="entry name" value="FN3_dom"/>
</dbReference>
<evidence type="ECO:0000256" key="4">
    <source>
        <dbReference type="ARBA" id="ARBA00023157"/>
    </source>
</evidence>
<dbReference type="SUPFAM" id="SSF50494">
    <property type="entry name" value="Trypsin-like serine proteases"/>
    <property type="match status" value="1"/>
</dbReference>
<dbReference type="SUPFAM" id="SSF49854">
    <property type="entry name" value="Spermadhesin, CUB domain"/>
    <property type="match status" value="1"/>
</dbReference>
<reference evidence="12" key="1">
    <citation type="submission" date="2022-10" db="EMBL/GenBank/DDBJ databases">
        <authorList>
            <person name="Chen Y."/>
            <person name="Dougan E. K."/>
            <person name="Chan C."/>
            <person name="Rhodes N."/>
            <person name="Thang M."/>
        </authorList>
    </citation>
    <scope>NUCLEOTIDE SEQUENCE</scope>
</reference>
<dbReference type="InterPro" id="IPR036116">
    <property type="entry name" value="FN3_sf"/>
</dbReference>
<dbReference type="PROSITE" id="PS00138">
    <property type="entry name" value="SUBTILASE_SER"/>
    <property type="match status" value="1"/>
</dbReference>
<evidence type="ECO:0000256" key="3">
    <source>
        <dbReference type="ARBA" id="ARBA00022825"/>
    </source>
</evidence>
<dbReference type="GO" id="GO:0006508">
    <property type="term" value="P:proteolysis"/>
    <property type="evidence" value="ECO:0007669"/>
    <property type="project" value="UniProtKB-KW"/>
</dbReference>
<dbReference type="SMART" id="SM00020">
    <property type="entry name" value="Tryp_SPc"/>
    <property type="match status" value="1"/>
</dbReference>
<dbReference type="InterPro" id="IPR015500">
    <property type="entry name" value="Peptidase_S8_subtilisin-rel"/>
</dbReference>
<dbReference type="CDD" id="cd00041">
    <property type="entry name" value="CUB"/>
    <property type="match status" value="1"/>
</dbReference>
<dbReference type="EMBL" id="CAMXCT030004079">
    <property type="protein sequence ID" value="CAL4794885.1"/>
    <property type="molecule type" value="Genomic_DNA"/>
</dbReference>
<keyword evidence="3 7" id="KW-0720">Serine protease</keyword>
<evidence type="ECO:0000259" key="11">
    <source>
        <dbReference type="PROSITE" id="PS50853"/>
    </source>
</evidence>
<comment type="similarity">
    <text evidence="7 8">Belongs to the peptidase S8 family.</text>
</comment>
<feature type="domain" description="Fibronectin type-III" evidence="11">
    <location>
        <begin position="2185"/>
        <end position="2287"/>
    </location>
</feature>
<dbReference type="PROSITE" id="PS50853">
    <property type="entry name" value="FN3"/>
    <property type="match status" value="2"/>
</dbReference>
<dbReference type="InterPro" id="IPR036852">
    <property type="entry name" value="Peptidase_S8/S53_dom_sf"/>
</dbReference>
<comment type="catalytic activity">
    <reaction evidence="5">
        <text>Hydrolysis of proteins with broad specificity for peptide bonds, and a preference for a large uncharged residue in P1. Hydrolyzes peptide amides.</text>
        <dbReference type="EC" id="3.4.21.62"/>
    </reaction>
</comment>
<dbReference type="Pfam" id="PF00041">
    <property type="entry name" value="fn3"/>
    <property type="match status" value="1"/>
</dbReference>
<keyword evidence="14" id="KW-1185">Reference proteome</keyword>
<keyword evidence="1 7" id="KW-0645">Protease</keyword>
<dbReference type="Pfam" id="PF00089">
    <property type="entry name" value="Trypsin"/>
    <property type="match status" value="1"/>
</dbReference>
<comment type="caution">
    <text evidence="12">The sequence shown here is derived from an EMBL/GenBank/DDBJ whole genome shotgun (WGS) entry which is preliminary data.</text>
</comment>
<dbReference type="InterPro" id="IPR035914">
    <property type="entry name" value="Sperma_CUB_dom_sf"/>
</dbReference>
<evidence type="ECO:0000313" key="14">
    <source>
        <dbReference type="Proteomes" id="UP001152797"/>
    </source>
</evidence>
<dbReference type="InterPro" id="IPR013783">
    <property type="entry name" value="Ig-like_fold"/>
</dbReference>
<name>A0A9P1GC75_9DINO</name>
<dbReference type="InterPro" id="IPR018114">
    <property type="entry name" value="TRYPSIN_HIS"/>
</dbReference>
<evidence type="ECO:0000313" key="12">
    <source>
        <dbReference type="EMBL" id="CAI4007573.1"/>
    </source>
</evidence>
<dbReference type="Gene3D" id="2.40.10.10">
    <property type="entry name" value="Trypsin-like serine proteases"/>
    <property type="match status" value="1"/>
</dbReference>
<evidence type="ECO:0000256" key="9">
    <source>
        <dbReference type="SAM" id="MobiDB-lite"/>
    </source>
</evidence>
<feature type="active site" description="Charge relay system" evidence="7">
    <location>
        <position position="1756"/>
    </location>
</feature>
<organism evidence="12">
    <name type="scientific">Cladocopium goreaui</name>
    <dbReference type="NCBI Taxonomy" id="2562237"/>
    <lineage>
        <taxon>Eukaryota</taxon>
        <taxon>Sar</taxon>
        <taxon>Alveolata</taxon>
        <taxon>Dinophyceae</taxon>
        <taxon>Suessiales</taxon>
        <taxon>Symbiodiniaceae</taxon>
        <taxon>Cladocopium</taxon>
    </lineage>
</organism>
<feature type="active site" description="Charge relay system" evidence="7">
    <location>
        <position position="1542"/>
    </location>
</feature>
<evidence type="ECO:0000256" key="7">
    <source>
        <dbReference type="PROSITE-ProRule" id="PRU01240"/>
    </source>
</evidence>
<dbReference type="FunFam" id="2.40.10.10:FF:000003">
    <property type="entry name" value="Transmembrane serine protease 3"/>
    <property type="match status" value="1"/>
</dbReference>
<dbReference type="PROSITE" id="PS00137">
    <property type="entry name" value="SUBTILASE_HIS"/>
    <property type="match status" value="1"/>
</dbReference>
<dbReference type="Gene3D" id="3.40.50.200">
    <property type="entry name" value="Peptidase S8/S53 domain"/>
    <property type="match status" value="1"/>
</dbReference>
<dbReference type="PROSITE" id="PS00135">
    <property type="entry name" value="TRYPSIN_SER"/>
    <property type="match status" value="1"/>
</dbReference>
<keyword evidence="2 7" id="KW-0378">Hydrolase</keyword>
<dbReference type="OrthoDB" id="531541at2759"/>
<evidence type="ECO:0000313" key="13">
    <source>
        <dbReference type="EMBL" id="CAL4794885.1"/>
    </source>
</evidence>
<dbReference type="InterPro" id="IPR034204">
    <property type="entry name" value="PfSUB1-like_cat_dom"/>
</dbReference>
<sequence length="3213" mass="338391">MPGQRQAKTIPLVAIATVKARQKMPQILSGHLQKWLKEGPDCAGASARPADGFTLYQVGISTGGSADALWPVTKDQILVERRLRVLFFNAYGSYSIRLEYNGPDTSNYRQAVPSSVLRHGSLSNALIGSVAAASGESVFQIQDLEIPQEASHILVRGSTAAGEGASSSSVVIRDAFPPTETASAVHFTDVDPAAGQISGSIVLEVAANQSSISHYVIYWGSSATSKLGSNPLVQLSASASSSGRSCGVKGPDLTPLRVSRRGVNGPKIVNGQTATECEWRWQASLRYSSSEFHFCGGTLIAPRWVMTAAHCTQGAINFVVTLGDFNKDSSEGVHARSYEVLRVINHHNYDSGTMTHDFALIELNEEVEMGDCVATACLPEAEVAADQECFITGWGTLSSGGSTPSELQEGMVRIVSNGQCNAGYAGEILADMLCAQGTAAGGIVDACQGDSGGPLVCAESGRYVLHGATSWGYGCAQAQYPGVWARISYVMPWIIEQTGIEPGVGGNITYNISSQSIPSSATHLLVYTAMNGVEMTTGISIPLVDFAPVQAVPASISFTDTNASPGELGGTITLGRAADESQVVGYAVYWGTASTVFGEILQVPKGSGGDVELQLPANTMIPSGATHLLGFVTSISGPGFGNVSVQITDLDASAVPGGLTFEDTDPAAMEIGGTVTVQRAATTTGITAYNLYFSSGSCTSLAQIVSLPGSGGGSVPNCLEGNACSSITISEEMPGTYSISRGMGGYENNEHAIIQVHGPGTVEFTRFDTESGYDTLRVEEATFSGTDLPGTQMLGEGMKVIEWYSDFSVTGQGWALAFTPESTFGDIIYNLPSGTAIPSGANSMMVVSQTTAGETDCASTALVDFAPPSVAAQALWFTDENPSAGLVAGSLTILQARSHDGVLEYRVYWGMNSTTPMAGSSVLFAVPATVAGTNLTVTLTATSLPGNASHLLAFSASAQGQSLAAASAEVMDYAPAQDSAQGVSFTDVDPRVGFVAGTADITRALDESTIEYYNLYFSSGQSKISFIGFMQAESLTARPSCSGLSCSQITITEVAGKYQVSRGTSTYGTDEFASIQVSGPGRVLFTYLNTEQDYDFVTILGISYSGTEVPPEISIPSGTIEITWRSDYSVSGQGWEFIYESLRFDNVGIRVPPSALPVGATDLLVISNSSGGEMASGVTTPLVDYNPPAVVPHSVECQDNDNSIGFIEGTCTITRASDETGASSYEIFWGNATHPLSATLGSVALAGASGSFLTVSVSRFAVEARASHLLALAAGSGGVAATGASTALVDNIGLALSVESVEVLGTPNSITNRTITVTSENSNDVILNIQLDLEDGSATSRVTEEDGVSFSESAPSSSMPSICLEGGSRVAKSRLIFKMKGAAVTGRRLEAHARKLESRHGAKVKSFPRLGGLGVAEMKNASVESYCRLFTELDHDPLVDFVEEDQTWHAIGNSIQLQPEYDLFPPGGKVPVPEVSRRGHMHRRAPQCHLGGCEGGKATHPNDDSYDELWGLHQDSDFDIDAPEAWNIHKGLSGQVIVAVIDTGVDYNHEDLRNQMWRNPGEIPGDGIDNDGNGFVDDVYGYDFADNDGDPMDTNGHGTHCAGTIGAEGGNSIGVVGVTWKPQIMALKFLGANGGSTSDAIRAIDYAVEMGAHLTSNSWGGGGYSHGLVAAIEAAAAANQLFIVAAGNDGQDNEVSPMYPCNYNLPNMICVASTDSDGDLSSFSNWGINVVHIAAPGSRIHSTYLYGDYQSLSGTSMATPHVAGVAALLLDYIPSLEAAVLKQLILGSAVRFSKFSSKVSTGAHLNAHAALVMASQYSWIQMSGSAISAGNITIPAQSSTAINLRLGGTGLDHGEYRARLRMSGTFNGVVYTQIIPILYTVHDFAGLPVFGAAALQFEDTDGRRQMISGALTVTRATPEQEATFSQYHIFWAGSAQSRLSDVPLAALDTGNVLHDNFATFDPSFWSGPNGEADSGSSFGSSANWSVSNGAAVFSSQYPHAHLTLARRFAPPFTVRTKVKKTTGALAQMVVEIGGSSANLFGQGGIRAVFFGSQKVLIAPEGQHESVPCTLGTWFEVTIIVLQNSVTFQDNQGCATIVKTLAITEATKSIRIGADCTGECASAGGSVWDYFEISGGLYATFNVPENTAIPVDATGFVAHGWNVLGLSSTSLYLPLSDHRVANRASQPTDVQGSSATTSSLTVSWTRGGLNDCTGFFMRYEVVTQSADSTWVDAAGCQGLVSQTAENCVVTGLTSDTPYQFRVRVLCSLEETQSLWSEISAAAVTLPLPAVAPTQLRVRLPGSSTLLVSWQSGLLNDCEFVESLVEGQQVGQATWFQPQGCTGLTLLNAYHCTAEALTAGTQYVFRVKTSCADPRSSSSWSATSIPESTLETVQAWESNIRRLISINIASDLDYSQVASNADAFKSSIATQTANALSVDASQVKVEIMAGAAASPDSGRRLAEVSVVFAVTVEGASQGESETSNQVIAGVATAVEAETGSASTLSVASTSTLTPAIAPEKITWSYFGDGRLQLNWKPLPLGDCSFLAWHVLVNAGGPATLVSGCTNLMNLSRTECVAAGMDGSQSNTFTVGVLCANPAANSVQSEASDAWPIFASTTGASGSGSGQPTTTTVPVPVLCETIASLSSVGASEVSQKFADQLELQVTTALSPCAADPNVQLKTSWQYLSTGWISLEAAGLVDSSPLPNTLRFPAFTLLPGSHQFRAVLENGGAQLDTVTFLVVVTDSVPSFQVTGASVIGTGCGIQLQVQKTGVKHPDALLAYSWSCLQAGDAGCSSISNFAEGEAKSRRIDIPPEETPVGSYTFRATVTKIYAGNVVHLPSLSASVEVTVKVEEAGPLPVEITAPWSSSQRISQQVSELWFPIMAHVGGVGSDCKVPTSAVFKWVIAREARFTKTHSSSTVPQFHSEDPPKNWQIFGTLQLYMALHVVAIDSNCLVAFVVAFSFQSLFGSTMRLNAWWIVALPSLPLCQSHPLNLLDALQQAPSNQLLEAAKLLEAAEDLENFDRKLPSAKPSEPQRPRVPRRFRADTKFVSNPAMAGVGPGMFAQDADEKFLRIEEVRSFPFGNQYFSNLLLANEAYTITGGNHSICRRLPMFGMQKFVDLFAWAASPLLSEYAGERTVAGRVCSQWQLRSKNHSLSLCADGDIPVELNMTSSISGIPSATSYQFGPLVTGEQVPQSLFVKPDACEELAPPCESG</sequence>
<dbReference type="InterPro" id="IPR000209">
    <property type="entry name" value="Peptidase_S8/S53_dom"/>
</dbReference>
<dbReference type="GO" id="GO:0004252">
    <property type="term" value="F:serine-type endopeptidase activity"/>
    <property type="evidence" value="ECO:0007669"/>
    <property type="project" value="UniProtKB-UniRule"/>
</dbReference>
<gene>
    <name evidence="12" type="ORF">C1SCF055_LOCUS33119</name>
</gene>
<feature type="domain" description="Peptidase S1" evidence="10">
    <location>
        <begin position="268"/>
        <end position="499"/>
    </location>
</feature>
<dbReference type="CDD" id="cd00190">
    <property type="entry name" value="Tryp_SPc"/>
    <property type="match status" value="1"/>
</dbReference>
<accession>A0A9P1GC75</accession>
<dbReference type="InterPro" id="IPR000859">
    <property type="entry name" value="CUB_dom"/>
</dbReference>